<keyword evidence="3" id="KW-0238">DNA-binding</keyword>
<comment type="subcellular location">
    <subcellularLocation>
        <location evidence="1">Nucleus</location>
    </subcellularLocation>
</comment>
<keyword evidence="5" id="KW-0539">Nucleus</keyword>
<dbReference type="PANTHER" id="PTHR31140:SF145">
    <property type="entry name" value="TF-B3 DOMAIN-CONTAINING PROTEIN"/>
    <property type="match status" value="1"/>
</dbReference>
<dbReference type="Pfam" id="PF02362">
    <property type="entry name" value="B3"/>
    <property type="match status" value="2"/>
</dbReference>
<sequence length="233" mass="26002">MAKFSKKLSNTDIRKRLSVPTRSLSSLPSFDGAHAVDFQAVDEGGKVWTFKCSIRRRRHPKPVLSKGWLAFVASKGLQAGDKIKFCKETNDAATAHAYKVRAKREIKIFGCVLGYAPITAPVLTKTDIKKRLAVPTNYLKSLRPALNGGFSVDLKAIDEKGKVWSFECSIRKKGHPRPVISKGWLAFVGSKKLQAGYKIKFYKENNNVTAHVFRVQVEKQIKIFGAVFGYAPM</sequence>
<accession>A0A835JDD2</accession>
<dbReference type="OrthoDB" id="1698378at2759"/>
<dbReference type="InterPro" id="IPR003340">
    <property type="entry name" value="B3_DNA-bd"/>
</dbReference>
<dbReference type="AlphaFoldDB" id="A0A835JDD2"/>
<dbReference type="GO" id="GO:0003700">
    <property type="term" value="F:DNA-binding transcription factor activity"/>
    <property type="evidence" value="ECO:0007669"/>
    <property type="project" value="InterPro"/>
</dbReference>
<keyword evidence="2" id="KW-0805">Transcription regulation</keyword>
<dbReference type="GO" id="GO:0003677">
    <property type="term" value="F:DNA binding"/>
    <property type="evidence" value="ECO:0007669"/>
    <property type="project" value="UniProtKB-KW"/>
</dbReference>
<comment type="caution">
    <text evidence="7">The sequence shown here is derived from an EMBL/GenBank/DDBJ whole genome shotgun (WGS) entry which is preliminary data.</text>
</comment>
<protein>
    <recommendedName>
        <fullName evidence="6">TF-B3 domain-containing protein</fullName>
    </recommendedName>
</protein>
<dbReference type="GO" id="GO:0005634">
    <property type="term" value="C:nucleus"/>
    <property type="evidence" value="ECO:0007669"/>
    <property type="project" value="UniProtKB-SubCell"/>
</dbReference>
<dbReference type="EMBL" id="JADGMS010000015">
    <property type="protein sequence ID" value="KAF9667351.1"/>
    <property type="molecule type" value="Genomic_DNA"/>
</dbReference>
<dbReference type="SUPFAM" id="SSF101936">
    <property type="entry name" value="DNA-binding pseudobarrel domain"/>
    <property type="match status" value="2"/>
</dbReference>
<dbReference type="Gene3D" id="2.40.330.10">
    <property type="entry name" value="DNA-binding pseudobarrel domain"/>
    <property type="match status" value="2"/>
</dbReference>
<dbReference type="InterPro" id="IPR015300">
    <property type="entry name" value="DNA-bd_pseudobarrel_sf"/>
</dbReference>
<dbReference type="CDD" id="cd10017">
    <property type="entry name" value="B3_DNA"/>
    <property type="match status" value="2"/>
</dbReference>
<evidence type="ECO:0000256" key="5">
    <source>
        <dbReference type="ARBA" id="ARBA00023242"/>
    </source>
</evidence>
<feature type="domain" description="TF-B3" evidence="6">
    <location>
        <begin position="2"/>
        <end position="103"/>
    </location>
</feature>
<gene>
    <name evidence="7" type="ORF">SADUNF_Sadunf15G0014100</name>
</gene>
<dbReference type="InterPro" id="IPR044800">
    <property type="entry name" value="LEC2-like"/>
</dbReference>
<dbReference type="PROSITE" id="PS50863">
    <property type="entry name" value="B3"/>
    <property type="match status" value="2"/>
</dbReference>
<keyword evidence="8" id="KW-1185">Reference proteome</keyword>
<dbReference type="SMART" id="SM01019">
    <property type="entry name" value="B3"/>
    <property type="match status" value="2"/>
</dbReference>
<evidence type="ECO:0000313" key="7">
    <source>
        <dbReference type="EMBL" id="KAF9667351.1"/>
    </source>
</evidence>
<proteinExistence type="predicted"/>
<evidence type="ECO:0000256" key="2">
    <source>
        <dbReference type="ARBA" id="ARBA00023015"/>
    </source>
</evidence>
<evidence type="ECO:0000256" key="3">
    <source>
        <dbReference type="ARBA" id="ARBA00023125"/>
    </source>
</evidence>
<keyword evidence="4" id="KW-0804">Transcription</keyword>
<feature type="domain" description="TF-B3" evidence="6">
    <location>
        <begin position="117"/>
        <end position="216"/>
    </location>
</feature>
<reference evidence="7 8" key="1">
    <citation type="submission" date="2020-10" db="EMBL/GenBank/DDBJ databases">
        <title>Plant Genome Project.</title>
        <authorList>
            <person name="Zhang R.-G."/>
        </authorList>
    </citation>
    <scope>NUCLEOTIDE SEQUENCE [LARGE SCALE GENOMIC DNA]</scope>
    <source>
        <strain evidence="7">FAFU-HL-1</strain>
        <tissue evidence="7">Leaf</tissue>
    </source>
</reference>
<name>A0A835JDD2_9ROSI</name>
<evidence type="ECO:0000256" key="1">
    <source>
        <dbReference type="ARBA" id="ARBA00004123"/>
    </source>
</evidence>
<evidence type="ECO:0000259" key="6">
    <source>
        <dbReference type="PROSITE" id="PS50863"/>
    </source>
</evidence>
<evidence type="ECO:0000313" key="8">
    <source>
        <dbReference type="Proteomes" id="UP000657918"/>
    </source>
</evidence>
<evidence type="ECO:0000256" key="4">
    <source>
        <dbReference type="ARBA" id="ARBA00023163"/>
    </source>
</evidence>
<dbReference type="Proteomes" id="UP000657918">
    <property type="component" value="Unassembled WGS sequence"/>
</dbReference>
<dbReference type="PANTHER" id="PTHR31140">
    <property type="entry name" value="B3 DOMAIN-CONTAINING TRANSCRIPTION FACTOR ABI3"/>
    <property type="match status" value="1"/>
</dbReference>
<organism evidence="7 8">
    <name type="scientific">Salix dunnii</name>
    <dbReference type="NCBI Taxonomy" id="1413687"/>
    <lineage>
        <taxon>Eukaryota</taxon>
        <taxon>Viridiplantae</taxon>
        <taxon>Streptophyta</taxon>
        <taxon>Embryophyta</taxon>
        <taxon>Tracheophyta</taxon>
        <taxon>Spermatophyta</taxon>
        <taxon>Magnoliopsida</taxon>
        <taxon>eudicotyledons</taxon>
        <taxon>Gunneridae</taxon>
        <taxon>Pentapetalae</taxon>
        <taxon>rosids</taxon>
        <taxon>fabids</taxon>
        <taxon>Malpighiales</taxon>
        <taxon>Salicaceae</taxon>
        <taxon>Saliceae</taxon>
        <taxon>Salix</taxon>
    </lineage>
</organism>